<dbReference type="InterPro" id="IPR009057">
    <property type="entry name" value="Homeodomain-like_sf"/>
</dbReference>
<dbReference type="EMBL" id="CP091196">
    <property type="protein sequence ID" value="UQS25991.1"/>
    <property type="molecule type" value="Genomic_DNA"/>
</dbReference>
<dbReference type="RefSeq" id="WP_116111184.1">
    <property type="nucleotide sequence ID" value="NZ_CP091196.1"/>
</dbReference>
<dbReference type="InterPro" id="IPR001647">
    <property type="entry name" value="HTH_TetR"/>
</dbReference>
<evidence type="ECO:0000259" key="3">
    <source>
        <dbReference type="PROSITE" id="PS50977"/>
    </source>
</evidence>
<protein>
    <submittedName>
        <fullName evidence="4">TetR/AcrR family transcriptional regulator</fullName>
    </submittedName>
</protein>
<feature type="domain" description="HTH tetR-type" evidence="3">
    <location>
        <begin position="30"/>
        <end position="92"/>
    </location>
</feature>
<evidence type="ECO:0000256" key="1">
    <source>
        <dbReference type="ARBA" id="ARBA00023125"/>
    </source>
</evidence>
<keyword evidence="5" id="KW-1185">Reference proteome</keyword>
<proteinExistence type="predicted"/>
<accession>A0ABY4P0V8</accession>
<reference evidence="4" key="1">
    <citation type="submission" date="2022-01" db="EMBL/GenBank/DDBJ databases">
        <title>PSI-footprinting approach for the identification of protein synthesis inhibitor producers.</title>
        <authorList>
            <person name="Handel F."/>
            <person name="Kulik A."/>
            <person name="Wex K.W."/>
            <person name="Berscheid A."/>
            <person name="Saur J.S."/>
            <person name="Winkler A."/>
            <person name="Wibberg D."/>
            <person name="Kalinowski J."/>
            <person name="Broetz-Oesterhelt H."/>
            <person name="Mast Y."/>
        </authorList>
    </citation>
    <scope>NUCLEOTIDE SEQUENCE</scope>
    <source>
        <strain evidence="4">KNN 49.3e</strain>
    </source>
</reference>
<evidence type="ECO:0000313" key="4">
    <source>
        <dbReference type="EMBL" id="UQS25991.1"/>
    </source>
</evidence>
<dbReference type="Gene3D" id="1.10.357.10">
    <property type="entry name" value="Tetracycline Repressor, domain 2"/>
    <property type="match status" value="1"/>
</dbReference>
<evidence type="ECO:0000313" key="5">
    <source>
        <dbReference type="Proteomes" id="UP000830158"/>
    </source>
</evidence>
<dbReference type="SUPFAM" id="SSF46689">
    <property type="entry name" value="Homeodomain-like"/>
    <property type="match status" value="1"/>
</dbReference>
<gene>
    <name evidence="4" type="ORF">L1857_25870</name>
</gene>
<dbReference type="Proteomes" id="UP000830158">
    <property type="component" value="Chromosome"/>
</dbReference>
<name>A0ABY4P0V8_9PSEU</name>
<organism evidence="4 5">
    <name type="scientific">Amycolatopsis thermalba</name>
    <dbReference type="NCBI Taxonomy" id="944492"/>
    <lineage>
        <taxon>Bacteria</taxon>
        <taxon>Bacillati</taxon>
        <taxon>Actinomycetota</taxon>
        <taxon>Actinomycetes</taxon>
        <taxon>Pseudonocardiales</taxon>
        <taxon>Pseudonocardiaceae</taxon>
        <taxon>Amycolatopsis</taxon>
    </lineage>
</organism>
<dbReference type="PROSITE" id="PS50977">
    <property type="entry name" value="HTH_TETR_2"/>
    <property type="match status" value="1"/>
</dbReference>
<evidence type="ECO:0000256" key="2">
    <source>
        <dbReference type="PROSITE-ProRule" id="PRU00335"/>
    </source>
</evidence>
<feature type="DNA-binding region" description="H-T-H motif" evidence="2">
    <location>
        <begin position="55"/>
        <end position="74"/>
    </location>
</feature>
<keyword evidence="1 2" id="KW-0238">DNA-binding</keyword>
<sequence length="222" mass="24985">MRRTGYESRSDPRAPIAGGLRKLPVQERSRAMVEHVLDTATELVETLGYEAVVGSPTLLLEKAGVSRGSFYAFFESPERVLEELCHRQMQVSTEGLARALKDRPGQAWTEIIDVLIDYYTQEHRIPLVRELWVRQNLTERVRTLDELCIEDWAARVLDQFRQHAPAFAGLTQAHCSVALHALERLVQFAFTGDEDGDPAVLAQAHFMLTRFFAGHAGVSPPC</sequence>